<sequence>MTTAIFQSRAATLGPRLLCGLAMATAAALGLIQSAPVFAQAMPQYFSTPEQAGQALVAAVRAGDDPSVASILGPAAASVLSSGDVTEDAGAQKAFVRKYDAMHRWAMLDDGSEILYVGADNYAYPFPLKKDGALGWRFDGLAGTDEIQARRIGSHELLAMDAANAMALAEEDYKEREHQYTSRIISKPGMHDGLYWDAAKDDMESPLGNLRDMQACATCAEGSQIFDGYVFRILDAQQSGKSYVVDGKMTGGFAILATPAKYGDTGLMSFLIDRDGVLYEKNLGPSTEQVAAAIKAYDVRDGWAPAE</sequence>
<feature type="chain" id="PRO_5045993146" evidence="1">
    <location>
        <begin position="40"/>
        <end position="307"/>
    </location>
</feature>
<reference evidence="2 3" key="1">
    <citation type="submission" date="2020-10" db="EMBL/GenBank/DDBJ databases">
        <title>Phylogeny of dyella-like bacteria.</title>
        <authorList>
            <person name="Fu J."/>
        </authorList>
    </citation>
    <scope>NUCLEOTIDE SEQUENCE [LARGE SCALE GENOMIC DNA]</scope>
    <source>
        <strain evidence="2 3">THG-B117</strain>
    </source>
</reference>
<dbReference type="Pfam" id="PF11453">
    <property type="entry name" value="DUF2950"/>
    <property type="match status" value="1"/>
</dbReference>
<dbReference type="RefSeq" id="WP_204636334.1">
    <property type="nucleotide sequence ID" value="NZ_JADIKC010000005.1"/>
</dbReference>
<evidence type="ECO:0000313" key="2">
    <source>
        <dbReference type="EMBL" id="MBM7121879.1"/>
    </source>
</evidence>
<evidence type="ECO:0000313" key="3">
    <source>
        <dbReference type="Proteomes" id="UP001430065"/>
    </source>
</evidence>
<gene>
    <name evidence="2" type="ORF">ISP20_12005</name>
</gene>
<accession>A0ABS2JTH8</accession>
<protein>
    <submittedName>
        <fullName evidence="2">DUF2950 family protein</fullName>
    </submittedName>
</protein>
<keyword evidence="3" id="KW-1185">Reference proteome</keyword>
<dbReference type="Proteomes" id="UP001430065">
    <property type="component" value="Unassembled WGS sequence"/>
</dbReference>
<dbReference type="EMBL" id="JADIKC010000005">
    <property type="protein sequence ID" value="MBM7121879.1"/>
    <property type="molecule type" value="Genomic_DNA"/>
</dbReference>
<dbReference type="InterPro" id="IPR021556">
    <property type="entry name" value="DUF2950"/>
</dbReference>
<name>A0ABS2JTH8_9GAMM</name>
<organism evidence="2 3">
    <name type="scientific">Dyella kyungheensis</name>
    <dbReference type="NCBI Taxonomy" id="1242174"/>
    <lineage>
        <taxon>Bacteria</taxon>
        <taxon>Pseudomonadati</taxon>
        <taxon>Pseudomonadota</taxon>
        <taxon>Gammaproteobacteria</taxon>
        <taxon>Lysobacterales</taxon>
        <taxon>Rhodanobacteraceae</taxon>
        <taxon>Dyella</taxon>
    </lineage>
</organism>
<feature type="signal peptide" evidence="1">
    <location>
        <begin position="1"/>
        <end position="39"/>
    </location>
</feature>
<proteinExistence type="predicted"/>
<keyword evidence="1" id="KW-0732">Signal</keyword>
<evidence type="ECO:0000256" key="1">
    <source>
        <dbReference type="SAM" id="SignalP"/>
    </source>
</evidence>
<comment type="caution">
    <text evidence="2">The sequence shown here is derived from an EMBL/GenBank/DDBJ whole genome shotgun (WGS) entry which is preliminary data.</text>
</comment>